<dbReference type="KEGG" id="mng:MNEG_10247"/>
<keyword evidence="2" id="KW-1185">Reference proteome</keyword>
<sequence>MSLPSPNRFEQLVAKQLEALKERGMSPQAARLTLKTWAELGAKNEKELKDLLLKRSLKPVSTLGAQLLLDVVCSTGAFTIGSGLGQAGLPAWGIALQILAYFAGCWYAIQALAEAGALGAVVVTARKYSTDGDAILAAVQQLAGPASGIGFVDSTKLAVNTLRLVSILQGIGEDLKVGSRREAGVQLCGTWGQGRG</sequence>
<organism evidence="1 2">
    <name type="scientific">Monoraphidium neglectum</name>
    <dbReference type="NCBI Taxonomy" id="145388"/>
    <lineage>
        <taxon>Eukaryota</taxon>
        <taxon>Viridiplantae</taxon>
        <taxon>Chlorophyta</taxon>
        <taxon>core chlorophytes</taxon>
        <taxon>Chlorophyceae</taxon>
        <taxon>CS clade</taxon>
        <taxon>Sphaeropleales</taxon>
        <taxon>Selenastraceae</taxon>
        <taxon>Monoraphidium</taxon>
    </lineage>
</organism>
<dbReference type="RefSeq" id="XP_013896737.1">
    <property type="nucleotide sequence ID" value="XM_014041283.1"/>
</dbReference>
<dbReference type="OrthoDB" id="26525at2759"/>
<dbReference type="GeneID" id="25727390"/>
<accession>A0A0D2JDV0</accession>
<reference evidence="1 2" key="1">
    <citation type="journal article" date="2013" name="BMC Genomics">
        <title>Reconstruction of the lipid metabolism for the microalga Monoraphidium neglectum from its genome sequence reveals characteristics suitable for biofuel production.</title>
        <authorList>
            <person name="Bogen C."/>
            <person name="Al-Dilaimi A."/>
            <person name="Albersmeier A."/>
            <person name="Wichmann J."/>
            <person name="Grundmann M."/>
            <person name="Rupp O."/>
            <person name="Lauersen K.J."/>
            <person name="Blifernez-Klassen O."/>
            <person name="Kalinowski J."/>
            <person name="Goesmann A."/>
            <person name="Mussgnug J.H."/>
            <person name="Kruse O."/>
        </authorList>
    </citation>
    <scope>NUCLEOTIDE SEQUENCE [LARGE SCALE GENOMIC DNA]</scope>
    <source>
        <strain evidence="1 2">SAG 48.87</strain>
    </source>
</reference>
<dbReference type="Proteomes" id="UP000054498">
    <property type="component" value="Unassembled WGS sequence"/>
</dbReference>
<gene>
    <name evidence="1" type="ORF">MNEG_10247</name>
</gene>
<evidence type="ECO:0000313" key="1">
    <source>
        <dbReference type="EMBL" id="KIY97717.1"/>
    </source>
</evidence>
<protein>
    <submittedName>
        <fullName evidence="1">Uncharacterized protein</fullName>
    </submittedName>
</protein>
<name>A0A0D2JDV0_9CHLO</name>
<dbReference type="EMBL" id="KK102457">
    <property type="protein sequence ID" value="KIY97717.1"/>
    <property type="molecule type" value="Genomic_DNA"/>
</dbReference>
<evidence type="ECO:0000313" key="2">
    <source>
        <dbReference type="Proteomes" id="UP000054498"/>
    </source>
</evidence>
<proteinExistence type="predicted"/>
<dbReference type="STRING" id="145388.A0A0D2JDV0"/>
<dbReference type="AlphaFoldDB" id="A0A0D2JDV0"/>